<dbReference type="RefSeq" id="WP_013057562.1">
    <property type="nucleotide sequence ID" value="NZ_CP169254.1"/>
</dbReference>
<accession>A0A7W3N7K8</accession>
<reference evidence="1" key="1">
    <citation type="submission" date="2020-08" db="EMBL/GenBank/DDBJ databases">
        <title>Functional genomics of gut bacteria from endangered species of beetles.</title>
        <authorList>
            <person name="Carlos-Shanley C."/>
        </authorList>
    </citation>
    <scope>NUCLEOTIDE SEQUENCE [LARGE SCALE GENOMIC DNA]</scope>
    <source>
        <strain evidence="1">S00060</strain>
    </source>
</reference>
<keyword evidence="2" id="KW-1185">Reference proteome</keyword>
<organism evidence="1 2">
    <name type="scientific">Priestia aryabhattai</name>
    <name type="common">Bacillus aryabhattai</name>
    <dbReference type="NCBI Taxonomy" id="412384"/>
    <lineage>
        <taxon>Bacteria</taxon>
        <taxon>Bacillati</taxon>
        <taxon>Bacillota</taxon>
        <taxon>Bacilli</taxon>
        <taxon>Bacillales</taxon>
        <taxon>Bacillaceae</taxon>
        <taxon>Priestia</taxon>
    </lineage>
</organism>
<dbReference type="Proteomes" id="UP000543174">
    <property type="component" value="Unassembled WGS sequence"/>
</dbReference>
<dbReference type="InterPro" id="IPR021269">
    <property type="entry name" value="DUF2848"/>
</dbReference>
<gene>
    <name evidence="1" type="ORF">HNP21_000869</name>
</gene>
<evidence type="ECO:0000313" key="1">
    <source>
        <dbReference type="EMBL" id="MBA9037780.1"/>
    </source>
</evidence>
<dbReference type="Pfam" id="PF11010">
    <property type="entry name" value="DUF2848"/>
    <property type="match status" value="1"/>
</dbReference>
<evidence type="ECO:0008006" key="3">
    <source>
        <dbReference type="Google" id="ProtNLM"/>
    </source>
</evidence>
<dbReference type="EMBL" id="JACJHT010000001">
    <property type="protein sequence ID" value="MBA9037780.1"/>
    <property type="molecule type" value="Genomic_DNA"/>
</dbReference>
<sequence>MKKVTVYVESVEKGIKEEDIHIKDVLVVGYGGRDLKKIQEHIDELAEIGVAPPSTIPAVYPMQLSNLSFEQAINVARKETSGEAEYVLFHNGTEWLITLGSDHTDRFLEIEDIQLSKEACPKPLATKFWRLEDVQNHWDELYLRSWITDEQGRRKYQDHDLTSLLSVNDLLNKLEEFGYKDIANTVIFSGTVPTLEGFVYGSKFEYELGDPVLNRKIESCYSIVIQEVKV</sequence>
<proteinExistence type="predicted"/>
<evidence type="ECO:0000313" key="2">
    <source>
        <dbReference type="Proteomes" id="UP000543174"/>
    </source>
</evidence>
<name>A0A7W3N7K8_PRIAR</name>
<protein>
    <recommendedName>
        <fullName evidence="3">DUF2848 domain-containing protein</fullName>
    </recommendedName>
</protein>
<dbReference type="AlphaFoldDB" id="A0A7W3N7K8"/>
<comment type="caution">
    <text evidence="1">The sequence shown here is derived from an EMBL/GenBank/DDBJ whole genome shotgun (WGS) entry which is preliminary data.</text>
</comment>